<accession>A0A2A9G470</accession>
<proteinExistence type="predicted"/>
<dbReference type="AlphaFoldDB" id="A0A2A9G470"/>
<comment type="caution">
    <text evidence="1">The sequence shown here is derived from an EMBL/GenBank/DDBJ whole genome shotgun (WGS) entry which is preliminary data.</text>
</comment>
<reference evidence="1 2" key="1">
    <citation type="submission" date="2017-10" db="EMBL/GenBank/DDBJ databases">
        <title>Sequencing the genomes of 1000 actinobacteria strains.</title>
        <authorList>
            <person name="Klenk H.-P."/>
        </authorList>
    </citation>
    <scope>NUCLEOTIDE SEQUENCE [LARGE SCALE GENOMIC DNA]</scope>
    <source>
        <strain evidence="1 2">DSM 46092</strain>
    </source>
</reference>
<dbReference type="RefSeq" id="WP_120026195.1">
    <property type="nucleotide sequence ID" value="NZ_JBIAKZ010000006.1"/>
</dbReference>
<evidence type="ECO:0000313" key="2">
    <source>
        <dbReference type="Proteomes" id="UP000243542"/>
    </source>
</evidence>
<keyword evidence="2" id="KW-1185">Reference proteome</keyword>
<dbReference type="Proteomes" id="UP000243542">
    <property type="component" value="Unassembled WGS sequence"/>
</dbReference>
<organism evidence="1 2">
    <name type="scientific">Amycolatopsis sulphurea</name>
    <dbReference type="NCBI Taxonomy" id="76022"/>
    <lineage>
        <taxon>Bacteria</taxon>
        <taxon>Bacillati</taxon>
        <taxon>Actinomycetota</taxon>
        <taxon>Actinomycetes</taxon>
        <taxon>Pseudonocardiales</taxon>
        <taxon>Pseudonocardiaceae</taxon>
        <taxon>Amycolatopsis</taxon>
    </lineage>
</organism>
<name>A0A2A9G470_9PSEU</name>
<gene>
    <name evidence="1" type="ORF">ATK36_1125</name>
</gene>
<dbReference type="EMBL" id="PDJK01000001">
    <property type="protein sequence ID" value="PFG57535.1"/>
    <property type="molecule type" value="Genomic_DNA"/>
</dbReference>
<sequence>MTNGESGADPLDVLYLLHRQLRLVSPALTVAPESREVRAMLVGLAETTNRAAPLLASVEPGALAALEQAFRHARAGRPDETNSELIGAYGRLSVLLRRDAPRREAAANEPTVRWIVPD</sequence>
<evidence type="ECO:0000313" key="1">
    <source>
        <dbReference type="EMBL" id="PFG57535.1"/>
    </source>
</evidence>
<protein>
    <submittedName>
        <fullName evidence="1">Uncharacterized protein</fullName>
    </submittedName>
</protein>